<dbReference type="SUPFAM" id="SSF90002">
    <property type="entry name" value="Hypothetical protein YjiA, C-terminal domain"/>
    <property type="match status" value="1"/>
</dbReference>
<protein>
    <submittedName>
        <fullName evidence="2">GTP-binding protein</fullName>
    </submittedName>
</protein>
<name>A0ABW5P1H0_9DEIO</name>
<accession>A0ABW5P1H0</accession>
<organism evidence="2 3">
    <name type="scientific">Deinococcus taklimakanensis</name>
    <dbReference type="NCBI Taxonomy" id="536443"/>
    <lineage>
        <taxon>Bacteria</taxon>
        <taxon>Thermotogati</taxon>
        <taxon>Deinococcota</taxon>
        <taxon>Deinococci</taxon>
        <taxon>Deinococcales</taxon>
        <taxon>Deinococcaceae</taxon>
        <taxon>Deinococcus</taxon>
    </lineage>
</organism>
<proteinExistence type="predicted"/>
<evidence type="ECO:0000313" key="3">
    <source>
        <dbReference type="Proteomes" id="UP001597475"/>
    </source>
</evidence>
<dbReference type="Proteomes" id="UP001597475">
    <property type="component" value="Unassembled WGS sequence"/>
</dbReference>
<dbReference type="RefSeq" id="WP_386842855.1">
    <property type="nucleotide sequence ID" value="NZ_JBHUMK010000010.1"/>
</dbReference>
<dbReference type="EMBL" id="JBHUMK010000010">
    <property type="protein sequence ID" value="MFD2608330.1"/>
    <property type="molecule type" value="Genomic_DNA"/>
</dbReference>
<keyword evidence="3" id="KW-1185">Reference proteome</keyword>
<feature type="domain" description="CobW C-terminal" evidence="1">
    <location>
        <begin position="6"/>
        <end position="49"/>
    </location>
</feature>
<sequence length="52" mass="5567">MATLRNHTGRQLALEQAGPWHDPAQAWSEIVFIGQGLDGAALDRLLDGAVQA</sequence>
<dbReference type="Pfam" id="PF07683">
    <property type="entry name" value="CobW_C"/>
    <property type="match status" value="1"/>
</dbReference>
<evidence type="ECO:0000259" key="1">
    <source>
        <dbReference type="Pfam" id="PF07683"/>
    </source>
</evidence>
<reference evidence="3" key="1">
    <citation type="journal article" date="2019" name="Int. J. Syst. Evol. Microbiol.">
        <title>The Global Catalogue of Microorganisms (GCM) 10K type strain sequencing project: providing services to taxonomists for standard genome sequencing and annotation.</title>
        <authorList>
            <consortium name="The Broad Institute Genomics Platform"/>
            <consortium name="The Broad Institute Genome Sequencing Center for Infectious Disease"/>
            <person name="Wu L."/>
            <person name="Ma J."/>
        </authorList>
    </citation>
    <scope>NUCLEOTIDE SEQUENCE [LARGE SCALE GENOMIC DNA]</scope>
    <source>
        <strain evidence="3">KCTC 33842</strain>
    </source>
</reference>
<comment type="caution">
    <text evidence="2">The sequence shown here is derived from an EMBL/GenBank/DDBJ whole genome shotgun (WGS) entry which is preliminary data.</text>
</comment>
<dbReference type="InterPro" id="IPR011629">
    <property type="entry name" value="CobW-like_C"/>
</dbReference>
<gene>
    <name evidence="2" type="ORF">ACFSR9_02605</name>
</gene>
<evidence type="ECO:0000313" key="2">
    <source>
        <dbReference type="EMBL" id="MFD2608330.1"/>
    </source>
</evidence>